<dbReference type="OrthoDB" id="1862401at2759"/>
<accession>A0A9Q0KH44</accession>
<dbReference type="PANTHER" id="PTHR31625">
    <property type="match status" value="1"/>
</dbReference>
<dbReference type="AlphaFoldDB" id="A0A9Q0KH44"/>
<evidence type="ECO:0000256" key="1">
    <source>
        <dbReference type="ARBA" id="ARBA00022679"/>
    </source>
</evidence>
<dbReference type="GO" id="GO:0016747">
    <property type="term" value="F:acyltransferase activity, transferring groups other than amino-acyl groups"/>
    <property type="evidence" value="ECO:0007669"/>
    <property type="project" value="UniProtKB-ARBA"/>
</dbReference>
<dbReference type="EMBL" id="JAMYWD010000005">
    <property type="protein sequence ID" value="KAJ4970355.1"/>
    <property type="molecule type" value="Genomic_DNA"/>
</dbReference>
<dbReference type="Proteomes" id="UP001141806">
    <property type="component" value="Unassembled WGS sequence"/>
</dbReference>
<dbReference type="InterPro" id="IPR051504">
    <property type="entry name" value="Plant_metabolite_acyltrans"/>
</dbReference>
<comment type="caution">
    <text evidence="3">The sequence shown here is derived from an EMBL/GenBank/DDBJ whole genome shotgun (WGS) entry which is preliminary data.</text>
</comment>
<reference evidence="3" key="1">
    <citation type="journal article" date="2023" name="Plant J.">
        <title>The genome of the king protea, Protea cynaroides.</title>
        <authorList>
            <person name="Chang J."/>
            <person name="Duong T.A."/>
            <person name="Schoeman C."/>
            <person name="Ma X."/>
            <person name="Roodt D."/>
            <person name="Barker N."/>
            <person name="Li Z."/>
            <person name="Van de Peer Y."/>
            <person name="Mizrachi E."/>
        </authorList>
    </citation>
    <scope>NUCLEOTIDE SEQUENCE</scope>
    <source>
        <tissue evidence="3">Young leaves</tissue>
    </source>
</reference>
<dbReference type="Pfam" id="PF02458">
    <property type="entry name" value="Transferase"/>
    <property type="match status" value="1"/>
</dbReference>
<keyword evidence="4" id="KW-1185">Reference proteome</keyword>
<keyword evidence="2" id="KW-0012">Acyltransferase</keyword>
<keyword evidence="1" id="KW-0808">Transferase</keyword>
<evidence type="ECO:0000313" key="4">
    <source>
        <dbReference type="Proteomes" id="UP001141806"/>
    </source>
</evidence>
<gene>
    <name evidence="3" type="ORF">NE237_003454</name>
</gene>
<evidence type="ECO:0000313" key="3">
    <source>
        <dbReference type="EMBL" id="KAJ4970355.1"/>
    </source>
</evidence>
<sequence>MSSFKPIKVLDQCNIAPLSGSVATTFTAFPLTFFDIHWLPLPPVELLFFYEFPYPISQFVQSHLPNLKRALSSTLIHFYPLVGNLSWPHEPNQPMISYTEGDSISFTLAESDADFSHLSSNHLRNAIDLRPLVAHLPASGPIVPMLAIQVTIFPNTGICIGITHHHSICDGRGFAHFMKTWASISTLEYSESLPVLDRTVIKDHNGIRKIFLDALDGFMGSQSMSGNRQLRVMDIELNLNMVRATFEINEETGRKLKERVYPPSRLIAICAFTWVCLLKAEAKTGGSKSNNTRFVVNVDCRARLDPIIPETYFGNCIGGCMVNAEKTDLIKGGVVVAAQLIKSAVQELREENRILRDLVDGFSNLLKMQSSRDLAAAGSPQFGLYKIDLGFGRPKKVEMASIDRTGAMFLKESSNLDGGVEFDLVLNRQEMDAFVYLFVDGLDALGNSTIRPLL</sequence>
<protein>
    <submittedName>
        <fullName evidence="3">Uncharacterized protein</fullName>
    </submittedName>
</protein>
<evidence type="ECO:0000256" key="2">
    <source>
        <dbReference type="ARBA" id="ARBA00023315"/>
    </source>
</evidence>
<dbReference type="Gene3D" id="3.30.559.10">
    <property type="entry name" value="Chloramphenicol acetyltransferase-like domain"/>
    <property type="match status" value="2"/>
</dbReference>
<name>A0A9Q0KH44_9MAGN</name>
<organism evidence="3 4">
    <name type="scientific">Protea cynaroides</name>
    <dbReference type="NCBI Taxonomy" id="273540"/>
    <lineage>
        <taxon>Eukaryota</taxon>
        <taxon>Viridiplantae</taxon>
        <taxon>Streptophyta</taxon>
        <taxon>Embryophyta</taxon>
        <taxon>Tracheophyta</taxon>
        <taxon>Spermatophyta</taxon>
        <taxon>Magnoliopsida</taxon>
        <taxon>Proteales</taxon>
        <taxon>Proteaceae</taxon>
        <taxon>Protea</taxon>
    </lineage>
</organism>
<proteinExistence type="predicted"/>
<dbReference type="InterPro" id="IPR023213">
    <property type="entry name" value="CAT-like_dom_sf"/>
</dbReference>